<dbReference type="Gene3D" id="3.90.120.10">
    <property type="entry name" value="DNA Methylase, subunit A, domain 2"/>
    <property type="match status" value="1"/>
</dbReference>
<dbReference type="PROSITE" id="PS00094">
    <property type="entry name" value="C5_MTASE_1"/>
    <property type="match status" value="1"/>
</dbReference>
<dbReference type="EC" id="2.1.1.37" evidence="7"/>
<dbReference type="GO" id="GO:0032259">
    <property type="term" value="P:methylation"/>
    <property type="evidence" value="ECO:0007669"/>
    <property type="project" value="UniProtKB-KW"/>
</dbReference>
<dbReference type="InterPro" id="IPR001525">
    <property type="entry name" value="C5_MeTfrase"/>
</dbReference>
<evidence type="ECO:0000256" key="6">
    <source>
        <dbReference type="RuleBase" id="RU000416"/>
    </source>
</evidence>
<dbReference type="Proteomes" id="UP000178650">
    <property type="component" value="Unassembled WGS sequence"/>
</dbReference>
<dbReference type="Pfam" id="PF00145">
    <property type="entry name" value="DNA_methylase"/>
    <property type="match status" value="1"/>
</dbReference>
<name>A0A1G2IWJ1_9BACT</name>
<organism evidence="8 9">
    <name type="scientific">Candidatus Staskawiczbacteria bacterium RIFOXYB1_FULL_37_44</name>
    <dbReference type="NCBI Taxonomy" id="1802223"/>
    <lineage>
        <taxon>Bacteria</taxon>
        <taxon>Candidatus Staskawicziibacteriota</taxon>
    </lineage>
</organism>
<dbReference type="CDD" id="cd00315">
    <property type="entry name" value="Cyt_C5_DNA_methylase"/>
    <property type="match status" value="1"/>
</dbReference>
<dbReference type="PANTHER" id="PTHR46098">
    <property type="entry name" value="TRNA (CYTOSINE(38)-C(5))-METHYLTRANSFERASE"/>
    <property type="match status" value="1"/>
</dbReference>
<dbReference type="PANTHER" id="PTHR46098:SF1">
    <property type="entry name" value="TRNA (CYTOSINE(38)-C(5))-METHYLTRANSFERASE"/>
    <property type="match status" value="1"/>
</dbReference>
<dbReference type="EMBL" id="MHPJ01000007">
    <property type="protein sequence ID" value="OGZ79205.1"/>
    <property type="molecule type" value="Genomic_DNA"/>
</dbReference>
<evidence type="ECO:0000313" key="9">
    <source>
        <dbReference type="Proteomes" id="UP000178650"/>
    </source>
</evidence>
<dbReference type="AlphaFoldDB" id="A0A1G2IWJ1"/>
<proteinExistence type="inferred from homology"/>
<evidence type="ECO:0000256" key="7">
    <source>
        <dbReference type="RuleBase" id="RU000417"/>
    </source>
</evidence>
<dbReference type="PRINTS" id="PR00105">
    <property type="entry name" value="C5METTRFRASE"/>
</dbReference>
<evidence type="ECO:0000256" key="5">
    <source>
        <dbReference type="PROSITE-ProRule" id="PRU01016"/>
    </source>
</evidence>
<dbReference type="Gene3D" id="3.40.50.150">
    <property type="entry name" value="Vaccinia Virus protein VP39"/>
    <property type="match status" value="1"/>
</dbReference>
<dbReference type="InterPro" id="IPR050750">
    <property type="entry name" value="C5-MTase"/>
</dbReference>
<accession>A0A1G2IWJ1</accession>
<evidence type="ECO:0000313" key="8">
    <source>
        <dbReference type="EMBL" id="OGZ79205.1"/>
    </source>
</evidence>
<evidence type="ECO:0000256" key="2">
    <source>
        <dbReference type="ARBA" id="ARBA00022679"/>
    </source>
</evidence>
<reference evidence="8 9" key="1">
    <citation type="journal article" date="2016" name="Nat. Commun.">
        <title>Thousands of microbial genomes shed light on interconnected biogeochemical processes in an aquifer system.</title>
        <authorList>
            <person name="Anantharaman K."/>
            <person name="Brown C.T."/>
            <person name="Hug L.A."/>
            <person name="Sharon I."/>
            <person name="Castelle C.J."/>
            <person name="Probst A.J."/>
            <person name="Thomas B.C."/>
            <person name="Singh A."/>
            <person name="Wilkins M.J."/>
            <person name="Karaoz U."/>
            <person name="Brodie E.L."/>
            <person name="Williams K.H."/>
            <person name="Hubbard S.S."/>
            <person name="Banfield J.F."/>
        </authorList>
    </citation>
    <scope>NUCLEOTIDE SEQUENCE [LARGE SCALE GENOMIC DNA]</scope>
</reference>
<evidence type="ECO:0000256" key="3">
    <source>
        <dbReference type="ARBA" id="ARBA00022691"/>
    </source>
</evidence>
<keyword evidence="3 5" id="KW-0949">S-adenosyl-L-methionine</keyword>
<comment type="similarity">
    <text evidence="5 6">Belongs to the class I-like SAM-binding methyltransferase superfamily. C5-methyltransferase family.</text>
</comment>
<dbReference type="SUPFAM" id="SSF53335">
    <property type="entry name" value="S-adenosyl-L-methionine-dependent methyltransferases"/>
    <property type="match status" value="1"/>
</dbReference>
<dbReference type="STRING" id="1802223.A2358_00760"/>
<dbReference type="GO" id="GO:0009307">
    <property type="term" value="P:DNA restriction-modification system"/>
    <property type="evidence" value="ECO:0007669"/>
    <property type="project" value="UniProtKB-KW"/>
</dbReference>
<feature type="active site" evidence="5">
    <location>
        <position position="83"/>
    </location>
</feature>
<dbReference type="InterPro" id="IPR018117">
    <property type="entry name" value="C5_DNA_meth_AS"/>
</dbReference>
<keyword evidence="4" id="KW-0680">Restriction system</keyword>
<comment type="catalytic activity">
    <reaction evidence="7">
        <text>a 2'-deoxycytidine in DNA + S-adenosyl-L-methionine = a 5-methyl-2'-deoxycytidine in DNA + S-adenosyl-L-homocysteine + H(+)</text>
        <dbReference type="Rhea" id="RHEA:13681"/>
        <dbReference type="Rhea" id="RHEA-COMP:11369"/>
        <dbReference type="Rhea" id="RHEA-COMP:11370"/>
        <dbReference type="ChEBI" id="CHEBI:15378"/>
        <dbReference type="ChEBI" id="CHEBI:57856"/>
        <dbReference type="ChEBI" id="CHEBI:59789"/>
        <dbReference type="ChEBI" id="CHEBI:85452"/>
        <dbReference type="ChEBI" id="CHEBI:85454"/>
        <dbReference type="EC" id="2.1.1.37"/>
    </reaction>
</comment>
<dbReference type="InterPro" id="IPR029063">
    <property type="entry name" value="SAM-dependent_MTases_sf"/>
</dbReference>
<evidence type="ECO:0000256" key="4">
    <source>
        <dbReference type="ARBA" id="ARBA00022747"/>
    </source>
</evidence>
<comment type="caution">
    <text evidence="8">The sequence shown here is derived from an EMBL/GenBank/DDBJ whole genome shotgun (WGS) entry which is preliminary data.</text>
</comment>
<dbReference type="GO" id="GO:0003886">
    <property type="term" value="F:DNA (cytosine-5-)-methyltransferase activity"/>
    <property type="evidence" value="ECO:0007669"/>
    <property type="project" value="UniProtKB-EC"/>
</dbReference>
<dbReference type="PROSITE" id="PS51679">
    <property type="entry name" value="SAM_MT_C5"/>
    <property type="match status" value="1"/>
</dbReference>
<gene>
    <name evidence="8" type="ORF">A2358_00760</name>
</gene>
<sequence length="349" mass="39152">MLNMPKQENNKKTFSFIDLFAGIGGFRLALEDLGGTCVFTSEWDANSQDTYLKNFGELPHGDITKIKEKEIPQHDILCAGFPCQAFSISGKRLGFKDVRGTLFFDVARIAKHHKPDILFLENVKNFARHENGNTLAAVLNVLDDIGYKPFYQILKSSDYGLPQARERIYFVAFRKELGVEDFKFPEPTNEAKVIKDILEKVAPKDCYINRPDIKIYGKDKQVVDPRRPLQIGTINSGGQGERIYSVNGSGITLSAFGGGAASKTGAYLVDGKIRKLTPRECARLQGFPEDFVLPENRNVAYKQFGDSVSVPVLKAIFVEVIKKYPQLENKREVASLDKKVIHPKQFALI</sequence>
<protein>
    <recommendedName>
        <fullName evidence="7">Cytosine-specific methyltransferase</fullName>
        <ecNumber evidence="7">2.1.1.37</ecNumber>
    </recommendedName>
</protein>
<dbReference type="NCBIfam" id="TIGR00675">
    <property type="entry name" value="dcm"/>
    <property type="match status" value="1"/>
</dbReference>
<keyword evidence="2 5" id="KW-0808">Transferase</keyword>
<evidence type="ECO:0000256" key="1">
    <source>
        <dbReference type="ARBA" id="ARBA00022603"/>
    </source>
</evidence>
<keyword evidence="1 5" id="KW-0489">Methyltransferase</keyword>